<organism evidence="4 5">
    <name type="scientific">Clostridium malenominatum</name>
    <dbReference type="NCBI Taxonomy" id="1539"/>
    <lineage>
        <taxon>Bacteria</taxon>
        <taxon>Bacillati</taxon>
        <taxon>Bacillota</taxon>
        <taxon>Clostridia</taxon>
        <taxon>Eubacteriales</taxon>
        <taxon>Clostridiaceae</taxon>
        <taxon>Clostridium</taxon>
    </lineage>
</organism>
<dbReference type="RefSeq" id="WP_343769973.1">
    <property type="nucleotide sequence ID" value="NZ_BAAACF010000003.1"/>
</dbReference>
<dbReference type="Pfam" id="PF13205">
    <property type="entry name" value="Big_5"/>
    <property type="match status" value="1"/>
</dbReference>
<reference evidence="5" key="1">
    <citation type="journal article" date="2019" name="Int. J. Syst. Evol. Microbiol.">
        <title>The Global Catalogue of Microorganisms (GCM) 10K type strain sequencing project: providing services to taxonomists for standard genome sequencing and annotation.</title>
        <authorList>
            <consortium name="The Broad Institute Genomics Platform"/>
            <consortium name="The Broad Institute Genome Sequencing Center for Infectious Disease"/>
            <person name="Wu L."/>
            <person name="Ma J."/>
        </authorList>
    </citation>
    <scope>NUCLEOTIDE SEQUENCE [LARGE SCALE GENOMIC DNA]</scope>
    <source>
        <strain evidence="5">JCM 1405</strain>
    </source>
</reference>
<keyword evidence="5" id="KW-1185">Reference proteome</keyword>
<feature type="domain" description="SbsA Ig-like" evidence="3">
    <location>
        <begin position="53"/>
        <end position="139"/>
    </location>
</feature>
<comment type="caution">
    <text evidence="4">The sequence shown here is derived from an EMBL/GenBank/DDBJ whole genome shotgun (WGS) entry which is preliminary data.</text>
</comment>
<feature type="signal peptide" evidence="2">
    <location>
        <begin position="1"/>
        <end position="26"/>
    </location>
</feature>
<protein>
    <recommendedName>
        <fullName evidence="3">SbsA Ig-like domain-containing protein</fullName>
    </recommendedName>
</protein>
<dbReference type="Proteomes" id="UP001500339">
    <property type="component" value="Unassembled WGS sequence"/>
</dbReference>
<dbReference type="EMBL" id="BAAACF010000003">
    <property type="protein sequence ID" value="GAA0726886.1"/>
    <property type="molecule type" value="Genomic_DNA"/>
</dbReference>
<keyword evidence="1 2" id="KW-0732">Signal</keyword>
<gene>
    <name evidence="4" type="ORF">GCM10008905_23830</name>
</gene>
<name>A0ABP3U8A0_9CLOT</name>
<evidence type="ECO:0000256" key="1">
    <source>
        <dbReference type="ARBA" id="ARBA00022729"/>
    </source>
</evidence>
<feature type="chain" id="PRO_5045904130" description="SbsA Ig-like domain-containing protein" evidence="2">
    <location>
        <begin position="27"/>
        <end position="240"/>
    </location>
</feature>
<evidence type="ECO:0000313" key="4">
    <source>
        <dbReference type="EMBL" id="GAA0726886.1"/>
    </source>
</evidence>
<evidence type="ECO:0000256" key="2">
    <source>
        <dbReference type="SAM" id="SignalP"/>
    </source>
</evidence>
<evidence type="ECO:0000259" key="3">
    <source>
        <dbReference type="Pfam" id="PF13205"/>
    </source>
</evidence>
<sequence>MKLTKKFKYKKLSIVLCVLMVGTIQLNLQGIPNLKNKAYAATNQEITKEINAKVTTDVNKIWTIRFNSEVDFYSVRDRIRVNEVYNNSTSSSVPVSIEESGRMSVKINPPSGGYKKGQNYQITINKGAKGRDGKFLTKDNIMRFSIQGDNTAMAKVEVSPVLDMFKVINITGTTRPDIKKYKVEGNDYIFNLGEPSVNVIKDKSSVQVYFYGSDGTKIIGKATLSISNNSYDVPLDITSY</sequence>
<dbReference type="InterPro" id="IPR032812">
    <property type="entry name" value="SbsA_Ig"/>
</dbReference>
<accession>A0ABP3U8A0</accession>
<proteinExistence type="predicted"/>
<evidence type="ECO:0000313" key="5">
    <source>
        <dbReference type="Proteomes" id="UP001500339"/>
    </source>
</evidence>